<feature type="non-terminal residue" evidence="1">
    <location>
        <position position="1"/>
    </location>
</feature>
<gene>
    <name evidence="1" type="ORF">S03H2_62681</name>
</gene>
<organism evidence="1">
    <name type="scientific">marine sediment metagenome</name>
    <dbReference type="NCBI Taxonomy" id="412755"/>
    <lineage>
        <taxon>unclassified sequences</taxon>
        <taxon>metagenomes</taxon>
        <taxon>ecological metagenomes</taxon>
    </lineage>
</organism>
<comment type="caution">
    <text evidence="1">The sequence shown here is derived from an EMBL/GenBank/DDBJ whole genome shotgun (WGS) entry which is preliminary data.</text>
</comment>
<dbReference type="EMBL" id="BARU01040556">
    <property type="protein sequence ID" value="GAH78889.1"/>
    <property type="molecule type" value="Genomic_DNA"/>
</dbReference>
<name>X1JKS7_9ZZZZ</name>
<accession>X1JKS7</accession>
<dbReference type="AlphaFoldDB" id="X1JKS7"/>
<reference evidence="1" key="1">
    <citation type="journal article" date="2014" name="Front. Microbiol.">
        <title>High frequency of phylogenetically diverse reductive dehalogenase-homologous genes in deep subseafloor sedimentary metagenomes.</title>
        <authorList>
            <person name="Kawai M."/>
            <person name="Futagami T."/>
            <person name="Toyoda A."/>
            <person name="Takaki Y."/>
            <person name="Nishi S."/>
            <person name="Hori S."/>
            <person name="Arai W."/>
            <person name="Tsubouchi T."/>
            <person name="Morono Y."/>
            <person name="Uchiyama I."/>
            <person name="Ito T."/>
            <person name="Fujiyama A."/>
            <person name="Inagaki F."/>
            <person name="Takami H."/>
        </authorList>
    </citation>
    <scope>NUCLEOTIDE SEQUENCE</scope>
    <source>
        <strain evidence="1">Expedition CK06-06</strain>
    </source>
</reference>
<evidence type="ECO:0000313" key="1">
    <source>
        <dbReference type="EMBL" id="GAH78889.1"/>
    </source>
</evidence>
<proteinExistence type="predicted"/>
<protein>
    <submittedName>
        <fullName evidence="1">Uncharacterized protein</fullName>
    </submittedName>
</protein>
<sequence>LLILIDAFQPEGVTWFFQDSVFMMPHLGLHLRY</sequence>